<reference evidence="2" key="1">
    <citation type="submission" date="2022-03" db="EMBL/GenBank/DDBJ databases">
        <authorList>
            <person name="Alioto T."/>
            <person name="Alioto T."/>
            <person name="Gomez Garrido J."/>
        </authorList>
    </citation>
    <scope>NUCLEOTIDE SEQUENCE</scope>
</reference>
<feature type="region of interest" description="Disordered" evidence="1">
    <location>
        <begin position="97"/>
        <end position="122"/>
    </location>
</feature>
<sequence length="138" mass="15329">FTDIDKYDEAGISMHILIMQIKKKKSEVVEGGWGCPATPCEWLHNLRACYTKIVYMGNKKKSLAPQDCLEPGSSKRPGELDRYFWDKVIALTSSIDGSMAAPSNASDSPPRSPALYKQSTTSKDMEIQEILQTLLGQT</sequence>
<organism evidence="2 3">
    <name type="scientific">Pelobates cultripes</name>
    <name type="common">Western spadefoot toad</name>
    <dbReference type="NCBI Taxonomy" id="61616"/>
    <lineage>
        <taxon>Eukaryota</taxon>
        <taxon>Metazoa</taxon>
        <taxon>Chordata</taxon>
        <taxon>Craniata</taxon>
        <taxon>Vertebrata</taxon>
        <taxon>Euteleostomi</taxon>
        <taxon>Amphibia</taxon>
        <taxon>Batrachia</taxon>
        <taxon>Anura</taxon>
        <taxon>Pelobatoidea</taxon>
        <taxon>Pelobatidae</taxon>
        <taxon>Pelobates</taxon>
    </lineage>
</organism>
<gene>
    <name evidence="2" type="ORF">PECUL_23A060022</name>
</gene>
<accession>A0AAD1TLL0</accession>
<evidence type="ECO:0000313" key="3">
    <source>
        <dbReference type="Proteomes" id="UP001295444"/>
    </source>
</evidence>
<name>A0AAD1TLL0_PELCU</name>
<feature type="non-terminal residue" evidence="2">
    <location>
        <position position="1"/>
    </location>
</feature>
<dbReference type="AlphaFoldDB" id="A0AAD1TLL0"/>
<dbReference type="EMBL" id="OW240924">
    <property type="protein sequence ID" value="CAH2327627.1"/>
    <property type="molecule type" value="Genomic_DNA"/>
</dbReference>
<protein>
    <submittedName>
        <fullName evidence="2">Uncharacterized protein</fullName>
    </submittedName>
</protein>
<evidence type="ECO:0000256" key="1">
    <source>
        <dbReference type="SAM" id="MobiDB-lite"/>
    </source>
</evidence>
<keyword evidence="3" id="KW-1185">Reference proteome</keyword>
<dbReference type="Proteomes" id="UP001295444">
    <property type="component" value="Chromosome 13"/>
</dbReference>
<evidence type="ECO:0000313" key="2">
    <source>
        <dbReference type="EMBL" id="CAH2327627.1"/>
    </source>
</evidence>
<feature type="compositionally biased region" description="Polar residues" evidence="1">
    <location>
        <begin position="97"/>
        <end position="109"/>
    </location>
</feature>
<proteinExistence type="predicted"/>